<feature type="binding site" evidence="5">
    <location>
        <position position="302"/>
    </location>
    <ligand>
        <name>Ca(2+)</name>
        <dbReference type="ChEBI" id="CHEBI:29108"/>
    </ligand>
</feature>
<dbReference type="PANTHER" id="PTHR34218:SF4">
    <property type="entry name" value="ACYL-HOMOSERINE LACTONE ACYLASE QUIP"/>
    <property type="match status" value="1"/>
</dbReference>
<dbReference type="Gene3D" id="1.10.1400.10">
    <property type="match status" value="1"/>
</dbReference>
<dbReference type="InterPro" id="IPR043147">
    <property type="entry name" value="Penicillin_amidase_A-knob"/>
</dbReference>
<feature type="active site" description="Nucleophile" evidence="4">
    <location>
        <position position="229"/>
    </location>
</feature>
<sequence length="766" mass="83764">MSSTDGHPTPGLPELTVDPLSKPVTVFRDEWGIPHIQAASAADAFVAQGYAHAEDRLWQMDSARRQMEGRWAEWVGPSGVAADKLARRLQAAAASRRDYAALGDEARLMVDSYAAGVNAFLDEKRPLPLEYQLVGGAPERWEGWHCIAAMRQRGFLMGSVWFKLWRTAALAVLPPEQVAKLRYDDGGSERLCIPPGTDARRWIASLQELAPAVEAVAQLQQEDSTGGGSNNWAIAPSRTATGRPLLAGDPHRQFEMPGMYAQMHLACDEFDTIGLTVPGVPAFPHFAHNGTVAWCVTHTFADIHDLYVERFDVEDPSRYLFRDQWLDADISEETIGVRGGPDVTVDIIRTQHGSVIAGDAGQGVALTLKSIQMEGTDRSFETLLPMLRSTSCDTFYASTKGWGLIDHNLVTADTHGNIGHLVRALVPRRPALNGWLPVPGWTGDYEWDGVIPWERMPRVDNPERGYIVTANNRVVDTIAETGDYFCTDSHPPHRASRIEQLIAAMPSASLDQMSHIHADTASAPAAMFRDRIAALSLTDEPARRLQQLISDWDARLDADSSAAGAYTRVRWALAALLVERSGLGKTLSDPLTQVPPGVSPANQAWWMLPTLLRNDDASMFGGWNWDEALTEALRVAASNGMPGPWQEEHSAMLAHPFGRHFEDAAAALSPPGARLGGDNETVWANGCTAVGGLRATYGAISRYVFDVGNWDASTWIVVSGSSGNPSSPHYLDQHEKWSRCEMVPMTYSWDAIATSAARTVLRPGRG</sequence>
<dbReference type="EMBL" id="PVUE01000016">
    <property type="protein sequence ID" value="PRZ40555.1"/>
    <property type="molecule type" value="Genomic_DNA"/>
</dbReference>
<evidence type="ECO:0000256" key="4">
    <source>
        <dbReference type="PIRSR" id="PIRSR001227-1"/>
    </source>
</evidence>
<keyword evidence="3" id="KW-0865">Zymogen</keyword>
<keyword evidence="5" id="KW-0479">Metal-binding</keyword>
<dbReference type="RefSeq" id="WP_106350186.1">
    <property type="nucleotide sequence ID" value="NZ_PVUE01000016.1"/>
</dbReference>
<dbReference type="OrthoDB" id="9759796at2"/>
<name>A0A2T0ZW13_9ACTN</name>
<evidence type="ECO:0000256" key="5">
    <source>
        <dbReference type="PIRSR" id="PIRSR001227-2"/>
    </source>
</evidence>
<keyword evidence="5" id="KW-0106">Calcium</keyword>
<dbReference type="GO" id="GO:0046872">
    <property type="term" value="F:metal ion binding"/>
    <property type="evidence" value="ECO:0007669"/>
    <property type="project" value="UniProtKB-KW"/>
</dbReference>
<dbReference type="SUPFAM" id="SSF56235">
    <property type="entry name" value="N-terminal nucleophile aminohydrolases (Ntn hydrolases)"/>
    <property type="match status" value="1"/>
</dbReference>
<dbReference type="InterPro" id="IPR029055">
    <property type="entry name" value="Ntn_hydrolases_N"/>
</dbReference>
<dbReference type="Proteomes" id="UP000237752">
    <property type="component" value="Unassembled WGS sequence"/>
</dbReference>
<dbReference type="Gene3D" id="2.30.120.10">
    <property type="match status" value="1"/>
</dbReference>
<dbReference type="InterPro" id="IPR014395">
    <property type="entry name" value="Pen/GL7ACA/AHL_acylase"/>
</dbReference>
<dbReference type="Pfam" id="PF01804">
    <property type="entry name" value="Penicil_amidase"/>
    <property type="match status" value="1"/>
</dbReference>
<dbReference type="GO" id="GO:0016811">
    <property type="term" value="F:hydrolase activity, acting on carbon-nitrogen (but not peptide) bonds, in linear amides"/>
    <property type="evidence" value="ECO:0007669"/>
    <property type="project" value="InterPro"/>
</dbReference>
<dbReference type="Gene3D" id="3.60.20.10">
    <property type="entry name" value="Glutamine Phosphoribosylpyrophosphate, subunit 1, domain 1"/>
    <property type="match status" value="1"/>
</dbReference>
<dbReference type="Gene3D" id="1.10.439.10">
    <property type="entry name" value="Penicillin Amidohydrolase, domain 1"/>
    <property type="match status" value="1"/>
</dbReference>
<evidence type="ECO:0000256" key="2">
    <source>
        <dbReference type="ARBA" id="ARBA00022801"/>
    </source>
</evidence>
<dbReference type="GO" id="GO:0017000">
    <property type="term" value="P:antibiotic biosynthetic process"/>
    <property type="evidence" value="ECO:0007669"/>
    <property type="project" value="InterPro"/>
</dbReference>
<feature type="binding site" evidence="5">
    <location>
        <position position="305"/>
    </location>
    <ligand>
        <name>Ca(2+)</name>
        <dbReference type="ChEBI" id="CHEBI:29108"/>
    </ligand>
</feature>
<dbReference type="CDD" id="cd03747">
    <property type="entry name" value="Ntn_PGA_like"/>
    <property type="match status" value="1"/>
</dbReference>
<keyword evidence="2" id="KW-0378">Hydrolase</keyword>
<evidence type="ECO:0000313" key="6">
    <source>
        <dbReference type="EMBL" id="PRZ40555.1"/>
    </source>
</evidence>
<dbReference type="PANTHER" id="PTHR34218">
    <property type="entry name" value="PEPTIDASE S45 PENICILLIN AMIDASE"/>
    <property type="match status" value="1"/>
</dbReference>
<dbReference type="InterPro" id="IPR002692">
    <property type="entry name" value="S45"/>
</dbReference>
<reference evidence="6 7" key="1">
    <citation type="submission" date="2018-03" db="EMBL/GenBank/DDBJ databases">
        <title>Genomic Encyclopedia of Archaeal and Bacterial Type Strains, Phase II (KMG-II): from individual species to whole genera.</title>
        <authorList>
            <person name="Goeker M."/>
        </authorList>
    </citation>
    <scope>NUCLEOTIDE SEQUENCE [LARGE SCALE GENOMIC DNA]</scope>
    <source>
        <strain evidence="6 7">DSM 100065</strain>
    </source>
</reference>
<dbReference type="InterPro" id="IPR043146">
    <property type="entry name" value="Penicillin_amidase_N_B-knob"/>
</dbReference>
<comment type="similarity">
    <text evidence="1">Belongs to the peptidase S45 family.</text>
</comment>
<dbReference type="Gene3D" id="1.10.10.2580">
    <property type="entry name" value="Penicillin Acylase III, Chain A, Domain 2"/>
    <property type="match status" value="1"/>
</dbReference>
<comment type="caution">
    <text evidence="6">The sequence shown here is derived from an EMBL/GenBank/DDBJ whole genome shotgun (WGS) entry which is preliminary data.</text>
</comment>
<evidence type="ECO:0000256" key="3">
    <source>
        <dbReference type="ARBA" id="ARBA00023145"/>
    </source>
</evidence>
<evidence type="ECO:0000256" key="1">
    <source>
        <dbReference type="ARBA" id="ARBA00006586"/>
    </source>
</evidence>
<gene>
    <name evidence="6" type="ORF">CLV47_11688</name>
</gene>
<protein>
    <submittedName>
        <fullName evidence="6">Penicillin amidase</fullName>
    </submittedName>
</protein>
<dbReference type="PIRSF" id="PIRSF001227">
    <property type="entry name" value="Pen_acylase"/>
    <property type="match status" value="1"/>
</dbReference>
<dbReference type="AlphaFoldDB" id="A0A2T0ZW13"/>
<keyword evidence="7" id="KW-1185">Reference proteome</keyword>
<dbReference type="InterPro" id="IPR023343">
    <property type="entry name" value="Penicillin_amidase_dom1"/>
</dbReference>
<proteinExistence type="inferred from homology"/>
<accession>A0A2T0ZW13</accession>
<comment type="cofactor">
    <cofactor evidence="5">
        <name>Ca(2+)</name>
        <dbReference type="ChEBI" id="CHEBI:29108"/>
    </cofactor>
    <text evidence="5">Binds 1 Ca(2+) ion per dimer.</text>
</comment>
<organism evidence="6 7">
    <name type="scientific">Antricoccus suffuscus</name>
    <dbReference type="NCBI Taxonomy" id="1629062"/>
    <lineage>
        <taxon>Bacteria</taxon>
        <taxon>Bacillati</taxon>
        <taxon>Actinomycetota</taxon>
        <taxon>Actinomycetes</taxon>
        <taxon>Geodermatophilales</taxon>
        <taxon>Antricoccaceae</taxon>
        <taxon>Antricoccus</taxon>
    </lineage>
</organism>
<evidence type="ECO:0000313" key="7">
    <source>
        <dbReference type="Proteomes" id="UP000237752"/>
    </source>
</evidence>